<dbReference type="PANTHER" id="PTHR30419">
    <property type="entry name" value="HTH-TYPE TRANSCRIPTIONAL REGULATOR YBHD"/>
    <property type="match status" value="1"/>
</dbReference>
<dbReference type="RefSeq" id="WP_024913847.1">
    <property type="nucleotide sequence ID" value="NZ_CP007044.2"/>
</dbReference>
<protein>
    <recommendedName>
        <fullName evidence="6">HTH lysR-type domain-containing protein</fullName>
    </recommendedName>
</protein>
<dbReference type="PATRIC" id="fig|1441930.4.peg.3697"/>
<proteinExistence type="inferred from homology"/>
<keyword evidence="8" id="KW-1185">Reference proteome</keyword>
<dbReference type="STRING" id="1441930.Z042_18725"/>
<dbReference type="SUPFAM" id="SSF46785">
    <property type="entry name" value="Winged helix' DNA-binding domain"/>
    <property type="match status" value="1"/>
</dbReference>
<dbReference type="InterPro" id="IPR005119">
    <property type="entry name" value="LysR_subst-bd"/>
</dbReference>
<dbReference type="HOGENOM" id="CLU_039613_6_0_6"/>
<organism evidence="7 8">
    <name type="scientific">Chania multitudinisentens RB-25</name>
    <dbReference type="NCBI Taxonomy" id="1441930"/>
    <lineage>
        <taxon>Bacteria</taxon>
        <taxon>Pseudomonadati</taxon>
        <taxon>Pseudomonadota</taxon>
        <taxon>Gammaproteobacteria</taxon>
        <taxon>Enterobacterales</taxon>
        <taxon>Yersiniaceae</taxon>
        <taxon>Chania</taxon>
    </lineage>
</organism>
<dbReference type="FunFam" id="1.10.10.10:FF:000001">
    <property type="entry name" value="LysR family transcriptional regulator"/>
    <property type="match status" value="1"/>
</dbReference>
<dbReference type="SUPFAM" id="SSF53850">
    <property type="entry name" value="Periplasmic binding protein-like II"/>
    <property type="match status" value="1"/>
</dbReference>
<dbReference type="PRINTS" id="PR00039">
    <property type="entry name" value="HTHLYSR"/>
</dbReference>
<dbReference type="GO" id="GO:0005829">
    <property type="term" value="C:cytosol"/>
    <property type="evidence" value="ECO:0007669"/>
    <property type="project" value="TreeGrafter"/>
</dbReference>
<evidence type="ECO:0000313" key="8">
    <source>
        <dbReference type="Proteomes" id="UP000019030"/>
    </source>
</evidence>
<dbReference type="PROSITE" id="PS50931">
    <property type="entry name" value="HTH_LYSR"/>
    <property type="match status" value="1"/>
</dbReference>
<evidence type="ECO:0000259" key="6">
    <source>
        <dbReference type="PROSITE" id="PS50931"/>
    </source>
</evidence>
<dbReference type="GO" id="GO:0003700">
    <property type="term" value="F:DNA-binding transcription factor activity"/>
    <property type="evidence" value="ECO:0007669"/>
    <property type="project" value="InterPro"/>
</dbReference>
<dbReference type="Pfam" id="PF03466">
    <property type="entry name" value="LysR_substrate"/>
    <property type="match status" value="1"/>
</dbReference>
<keyword evidence="3" id="KW-0805">Transcription regulation</keyword>
<dbReference type="Pfam" id="PF00126">
    <property type="entry name" value="HTH_1"/>
    <property type="match status" value="1"/>
</dbReference>
<keyword evidence="4" id="KW-0238">DNA-binding</keyword>
<dbReference type="InterPro" id="IPR036388">
    <property type="entry name" value="WH-like_DNA-bd_sf"/>
</dbReference>
<dbReference type="Proteomes" id="UP000019030">
    <property type="component" value="Chromosome"/>
</dbReference>
<evidence type="ECO:0000256" key="1">
    <source>
        <dbReference type="ARBA" id="ARBA00009437"/>
    </source>
</evidence>
<reference evidence="7 8" key="2">
    <citation type="submission" date="2015-03" db="EMBL/GenBank/DDBJ databases">
        <authorList>
            <person name="Chan K.-G."/>
        </authorList>
    </citation>
    <scope>NUCLEOTIDE SEQUENCE [LARGE SCALE GENOMIC DNA]</scope>
    <source>
        <strain evidence="7 8">RB-25</strain>
    </source>
</reference>
<dbReference type="InterPro" id="IPR050950">
    <property type="entry name" value="HTH-type_LysR_regulators"/>
</dbReference>
<sequence>MNILPKISQLQVFIAIVRNGGFGKAAKSLNVTQPAITHSINELERSLGISLFVRKRQSVCLTKAGEIFSERAQFLIDTYNSTINDVKSICEEHPRQELSLGISSLSLFSTLSLKINEFQLNYPKVNIKVIDDELSVMLRMLRTGCLDFIIHPDSEQFTHNDLVEELLFETRACVLASIKSPSVSIDSITELKDVKWFLPKSKLDYYNNIDFFKEDKIKNESIVFHGGGIMSLLIKVNSNFITLAPEDILNNNIFMRYLKEVKFQDYLPDISYKIVYSRHFSLKKIAVELMRELKG</sequence>
<evidence type="ECO:0000256" key="5">
    <source>
        <dbReference type="ARBA" id="ARBA00023163"/>
    </source>
</evidence>
<dbReference type="KEGG" id="sfo:Z042_18725"/>
<feature type="domain" description="HTH lysR-type" evidence="6">
    <location>
        <begin position="5"/>
        <end position="62"/>
    </location>
</feature>
<evidence type="ECO:0000256" key="3">
    <source>
        <dbReference type="ARBA" id="ARBA00023015"/>
    </source>
</evidence>
<dbReference type="eggNOG" id="COG0583">
    <property type="taxonomic scope" value="Bacteria"/>
</dbReference>
<name>W0LKI5_9GAMM</name>
<dbReference type="Gene3D" id="3.40.190.10">
    <property type="entry name" value="Periplasmic binding protein-like II"/>
    <property type="match status" value="1"/>
</dbReference>
<gene>
    <name evidence="7" type="ORF">Z042_18725</name>
</gene>
<reference evidence="7 8" key="1">
    <citation type="submission" date="2014-01" db="EMBL/GenBank/DDBJ databases">
        <title>Isolation of Serratia multitudinisentens RB-25 from Ex-Landfill site.</title>
        <authorList>
            <person name="Robson E.H.J."/>
        </authorList>
    </citation>
    <scope>NUCLEOTIDE SEQUENCE [LARGE SCALE GENOMIC DNA]</scope>
    <source>
        <strain evidence="7 8">RB-25</strain>
    </source>
</reference>
<evidence type="ECO:0000256" key="2">
    <source>
        <dbReference type="ARBA" id="ARBA00022491"/>
    </source>
</evidence>
<dbReference type="EMBL" id="CP007044">
    <property type="protein sequence ID" value="AHG22909.1"/>
    <property type="molecule type" value="Genomic_DNA"/>
</dbReference>
<dbReference type="AlphaFoldDB" id="W0LKI5"/>
<evidence type="ECO:0000256" key="4">
    <source>
        <dbReference type="ARBA" id="ARBA00023125"/>
    </source>
</evidence>
<dbReference type="OrthoDB" id="6621862at2"/>
<keyword evidence="5" id="KW-0804">Transcription</keyword>
<comment type="similarity">
    <text evidence="1">Belongs to the LysR transcriptional regulatory family.</text>
</comment>
<dbReference type="InterPro" id="IPR000847">
    <property type="entry name" value="LysR_HTH_N"/>
</dbReference>
<dbReference type="GO" id="GO:0003677">
    <property type="term" value="F:DNA binding"/>
    <property type="evidence" value="ECO:0007669"/>
    <property type="project" value="UniProtKB-KW"/>
</dbReference>
<evidence type="ECO:0000313" key="7">
    <source>
        <dbReference type="EMBL" id="AHG22909.1"/>
    </source>
</evidence>
<keyword evidence="2" id="KW-0678">Repressor</keyword>
<dbReference type="PANTHER" id="PTHR30419:SF7">
    <property type="entry name" value="HTH-TYPE TRANSCRIPTIONAL REGULATOR TDCA"/>
    <property type="match status" value="1"/>
</dbReference>
<dbReference type="Gene3D" id="1.10.10.10">
    <property type="entry name" value="Winged helix-like DNA-binding domain superfamily/Winged helix DNA-binding domain"/>
    <property type="match status" value="1"/>
</dbReference>
<dbReference type="InterPro" id="IPR036390">
    <property type="entry name" value="WH_DNA-bd_sf"/>
</dbReference>
<accession>W0LKI5</accession>